<dbReference type="GeneID" id="24638716"/>
<proteinExistence type="predicted"/>
<dbReference type="RefSeq" id="YP_009148394.1">
    <property type="nucleotide sequence ID" value="NC_027348.2"/>
</dbReference>
<protein>
    <submittedName>
        <fullName evidence="1">Uncharacterized protein</fullName>
    </submittedName>
</protein>
<evidence type="ECO:0000313" key="2">
    <source>
        <dbReference type="Proteomes" id="UP000030040"/>
    </source>
</evidence>
<dbReference type="InterPro" id="IPR027417">
    <property type="entry name" value="P-loop_NTPase"/>
</dbReference>
<reference evidence="2" key="1">
    <citation type="submission" date="2014-10" db="EMBL/GenBank/DDBJ databases">
        <title>Draft genome sequence of lytic bacteriophage specific to a multidrug resistant bacterium Delftia tsuruhatensis ARB-1.</title>
        <authorList>
            <person name="Bhattacharjee A.S."/>
            <person name="Motlagh A.M."/>
            <person name="Goel R."/>
        </authorList>
    </citation>
    <scope>NUCLEOTIDE SEQUENCE [LARGE SCALE GENOMIC DNA]</scope>
</reference>
<gene>
    <name evidence="1" type="ORF">RG2014_031</name>
</gene>
<dbReference type="PROSITE" id="PS51257">
    <property type="entry name" value="PROKAR_LIPOPROTEIN"/>
    <property type="match status" value="1"/>
</dbReference>
<evidence type="ECO:0000313" key="1">
    <source>
        <dbReference type="EMBL" id="AIU44285.1"/>
    </source>
</evidence>
<dbReference type="KEGG" id="vg:24638716"/>
<dbReference type="SUPFAM" id="SSF52540">
    <property type="entry name" value="P-loop containing nucleoside triphosphate hydrolases"/>
    <property type="match status" value="1"/>
</dbReference>
<dbReference type="Proteomes" id="UP000030040">
    <property type="component" value="Segment"/>
</dbReference>
<dbReference type="EMBL" id="KM879221">
    <property type="protein sequence ID" value="AIU44285.1"/>
    <property type="molecule type" value="Genomic_DNA"/>
</dbReference>
<keyword evidence="2" id="KW-1185">Reference proteome</keyword>
<name>A0A097PAM5_9CAUD</name>
<accession>A0A097PAM5</accession>
<organism evidence="1 2">
    <name type="scientific">Delftia phage RG-2014</name>
    <dbReference type="NCBI Taxonomy" id="1563661"/>
    <lineage>
        <taxon>Viruses</taxon>
        <taxon>Duplodnaviria</taxon>
        <taxon>Heunggongvirae</taxon>
        <taxon>Uroviricota</taxon>
        <taxon>Caudoviricetes</taxon>
        <taxon>Schitoviridae</taxon>
        <taxon>Dendoorenvirus</taxon>
        <taxon>Dendoorenvirus RG2014</taxon>
    </lineage>
</organism>
<sequence>MKIVALIGDRGTGKSRALYHIASATGACILTNSDSDSAKLNALRQHAASGRPIGYVAVLDEASSPSIQFLQNLDGYDEYTVYVVPATTAAHDLLGIETEAMREEQDSLVPAKGEPAKPEYVTGYAAMLIQPISCDEVALANSQLETAYGIDDSWDFRFSVSDDGCLLFAKHTYNSASNEIFSVLPGVEIPRVLTAIQAVTEYVGGHDFNVVPSSVQPIASTREKVGHVSLANFYKLSKGMDI</sequence>